<dbReference type="RefSeq" id="WP_004127378.1">
    <property type="nucleotide sequence ID" value="NZ_ADES01000006.1"/>
</dbReference>
<feature type="transmembrane region" description="Helical" evidence="1">
    <location>
        <begin position="27"/>
        <end position="45"/>
    </location>
</feature>
<accession>I4M2H9</accession>
<feature type="transmembrane region" description="Helical" evidence="1">
    <location>
        <begin position="243"/>
        <end position="264"/>
    </location>
</feature>
<keyword evidence="1" id="KW-0472">Membrane</keyword>
<dbReference type="PATRIC" id="fig|698957.3.peg.362"/>
<proteinExistence type="predicted"/>
<feature type="transmembrane region" description="Helical" evidence="1">
    <location>
        <begin position="51"/>
        <end position="72"/>
    </location>
</feature>
<reference evidence="2 3" key="1">
    <citation type="journal article" date="2012" name="J. Bacteriol.">
        <title>Comparative Genomic Analyses of 17 Clinical Isolates of Gardnerella vaginalis Provide Evidence of Multiple Genetically Isolated Clades Consistent with Subspeciation into Genovars.</title>
        <authorList>
            <person name="Ahmed A."/>
            <person name="Earl J."/>
            <person name="Retchless A."/>
            <person name="Hillier S."/>
            <person name="Rabe L."/>
            <person name="Cherpes T."/>
            <person name="Powell E."/>
            <person name="Janto B."/>
            <person name="Eutsey R."/>
            <person name="Hiller N.L."/>
            <person name="Boissy R."/>
            <person name="Dahlgreen M."/>
            <person name="Hall B."/>
            <person name="Costerton J."/>
            <person name="Post J.C."/>
            <person name="Hu F."/>
            <person name="Ehrlich G."/>
        </authorList>
    </citation>
    <scope>NUCLEOTIDE SEQUENCE [LARGE SCALE GENOMIC DNA]</scope>
    <source>
        <strain evidence="2 3">1500E</strain>
    </source>
</reference>
<feature type="transmembrane region" description="Helical" evidence="1">
    <location>
        <begin position="142"/>
        <end position="169"/>
    </location>
</feature>
<feature type="transmembrane region" description="Helical" evidence="1">
    <location>
        <begin position="116"/>
        <end position="136"/>
    </location>
</feature>
<evidence type="ECO:0000313" key="3">
    <source>
        <dbReference type="Proteomes" id="UP000032875"/>
    </source>
</evidence>
<dbReference type="EMBL" id="ADES01000006">
    <property type="protein sequence ID" value="EIK83419.1"/>
    <property type="molecule type" value="Genomic_DNA"/>
</dbReference>
<evidence type="ECO:0000313" key="2">
    <source>
        <dbReference type="EMBL" id="EIK83419.1"/>
    </source>
</evidence>
<dbReference type="AlphaFoldDB" id="I4M2H9"/>
<name>I4M2H9_GARVA</name>
<comment type="caution">
    <text evidence="2">The sequence shown here is derived from an EMBL/GenBank/DDBJ whole genome shotgun (WGS) entry which is preliminary data.</text>
</comment>
<protein>
    <submittedName>
        <fullName evidence="2">Uncharacterized protein</fullName>
    </submittedName>
</protein>
<keyword evidence="1" id="KW-0812">Transmembrane</keyword>
<organism evidence="2 3">
    <name type="scientific">Gardnerella vaginalis 1500E</name>
    <dbReference type="NCBI Taxonomy" id="698957"/>
    <lineage>
        <taxon>Bacteria</taxon>
        <taxon>Bacillati</taxon>
        <taxon>Actinomycetota</taxon>
        <taxon>Actinomycetes</taxon>
        <taxon>Bifidobacteriales</taxon>
        <taxon>Bifidobacteriaceae</taxon>
        <taxon>Gardnerella</taxon>
    </lineage>
</organism>
<gene>
    <name evidence="2" type="ORF">CGSMWGv1500E_01855</name>
</gene>
<dbReference type="Proteomes" id="UP000032875">
    <property type="component" value="Unassembled WGS sequence"/>
</dbReference>
<evidence type="ECO:0000256" key="1">
    <source>
        <dbReference type="SAM" id="Phobius"/>
    </source>
</evidence>
<keyword evidence="1" id="KW-1133">Transmembrane helix</keyword>
<sequence length="275" mass="29923">MANNSILEQQTTAAANPLDVREYATRTAIRAIAIIASVYGMAASLQGLMTFTYFTNLSNLMICVALAGSLVLDTTAFMRARSCATNSAEYDTSSDSQASLAVWFDSKSNAWYVFKFMMTIAIAVTFTLYLCFLAPTNKLGFVGAYMSNGCSSLCVHAIAPLLAIVDFILFDYRFRSTSAHIYFATIPPLSYVAYAAILSEFAGVRWGVHAMRAPYNFLNYGAPAGWFGFAPQTFNATTLGVGVAYLLIVFTLIFIGVGRVFLALKDARARAVLQN</sequence>
<feature type="transmembrane region" description="Helical" evidence="1">
    <location>
        <begin position="181"/>
        <end position="202"/>
    </location>
</feature>